<keyword evidence="1" id="KW-0813">Transport</keyword>
<dbReference type="PANTHER" id="PTHR36504:SF1">
    <property type="entry name" value="LIPOPOLYSACCHARIDE EXPORT SYSTEM PROTEIN LPTA"/>
    <property type="match status" value="1"/>
</dbReference>
<dbReference type="InterPro" id="IPR014340">
    <property type="entry name" value="LptA"/>
</dbReference>
<evidence type="ECO:0000256" key="5">
    <source>
        <dbReference type="SAM" id="SignalP"/>
    </source>
</evidence>
<organism evidence="7 8">
    <name type="scientific">Natronospira bacteriovora</name>
    <dbReference type="NCBI Taxonomy" id="3069753"/>
    <lineage>
        <taxon>Bacteria</taxon>
        <taxon>Pseudomonadati</taxon>
        <taxon>Pseudomonadota</taxon>
        <taxon>Gammaproteobacteria</taxon>
        <taxon>Natronospirales</taxon>
        <taxon>Natronospiraceae</taxon>
        <taxon>Natronospira</taxon>
    </lineage>
</organism>
<evidence type="ECO:0000256" key="2">
    <source>
        <dbReference type="ARBA" id="ARBA00022729"/>
    </source>
</evidence>
<sequence>MSLPQTRTSAWISLLAGLMLAAAAQAEGEMEILADEQDVDGQAGTATYRGNVEIRQQNLLIYADQVVFFENEDGEYDRAEMRGQPVHLISTPEGRAKTEAFAHFMEYNLQTEHLLMQGEARLKQERQDLRAERIEYDLPTERIRASRGDGEDERVRVRFERQSPDRENGS</sequence>
<comment type="caution">
    <text evidence="7">The sequence shown here is derived from an EMBL/GenBank/DDBJ whole genome shotgun (WGS) entry which is preliminary data.</text>
</comment>
<proteinExistence type="predicted"/>
<dbReference type="Pfam" id="PF03968">
    <property type="entry name" value="LptD_N"/>
    <property type="match status" value="1"/>
</dbReference>
<feature type="signal peptide" evidence="5">
    <location>
        <begin position="1"/>
        <end position="26"/>
    </location>
</feature>
<dbReference type="Gene3D" id="2.60.450.10">
    <property type="entry name" value="Lipopolysaccharide (LPS) transport protein A like domain"/>
    <property type="match status" value="1"/>
</dbReference>
<gene>
    <name evidence="7" type="primary">lptA</name>
    <name evidence="7" type="ORF">RBH19_06610</name>
</gene>
<keyword evidence="3" id="KW-0574">Periplasm</keyword>
<name>A0ABU0W687_9GAMM</name>
<dbReference type="EMBL" id="JAVDDT010000003">
    <property type="protein sequence ID" value="MDQ2069537.1"/>
    <property type="molecule type" value="Genomic_DNA"/>
</dbReference>
<evidence type="ECO:0000313" key="7">
    <source>
        <dbReference type="EMBL" id="MDQ2069537.1"/>
    </source>
</evidence>
<dbReference type="PANTHER" id="PTHR36504">
    <property type="entry name" value="LIPOPOLYSACCHARIDE EXPORT SYSTEM PROTEIN LPTA"/>
    <property type="match status" value="1"/>
</dbReference>
<evidence type="ECO:0000256" key="3">
    <source>
        <dbReference type="ARBA" id="ARBA00022764"/>
    </source>
</evidence>
<dbReference type="RefSeq" id="WP_306728036.1">
    <property type="nucleotide sequence ID" value="NZ_JAVDDT010000003.1"/>
</dbReference>
<keyword evidence="2 5" id="KW-0732">Signal</keyword>
<evidence type="ECO:0000259" key="6">
    <source>
        <dbReference type="Pfam" id="PF03968"/>
    </source>
</evidence>
<dbReference type="Proteomes" id="UP001239019">
    <property type="component" value="Unassembled WGS sequence"/>
</dbReference>
<feature type="domain" description="Organic solvent tolerance-like N-terminal" evidence="6">
    <location>
        <begin position="31"/>
        <end position="141"/>
    </location>
</feature>
<evidence type="ECO:0000256" key="1">
    <source>
        <dbReference type="ARBA" id="ARBA00022448"/>
    </source>
</evidence>
<accession>A0ABU0W687</accession>
<feature type="region of interest" description="Disordered" evidence="4">
    <location>
        <begin position="140"/>
        <end position="170"/>
    </location>
</feature>
<dbReference type="NCBIfam" id="TIGR03002">
    <property type="entry name" value="outer_YhbN_LptA"/>
    <property type="match status" value="1"/>
</dbReference>
<evidence type="ECO:0000256" key="4">
    <source>
        <dbReference type="SAM" id="MobiDB-lite"/>
    </source>
</evidence>
<keyword evidence="8" id="KW-1185">Reference proteome</keyword>
<dbReference type="InterPro" id="IPR052037">
    <property type="entry name" value="LPS_export_LptA"/>
</dbReference>
<evidence type="ECO:0000313" key="8">
    <source>
        <dbReference type="Proteomes" id="UP001239019"/>
    </source>
</evidence>
<reference evidence="7 8" key="1">
    <citation type="submission" date="2023-08" db="EMBL/GenBank/DDBJ databases">
        <title>Whole-genome sequencing of halo(alkali)philic microorganisms from hypersaline lakes.</title>
        <authorList>
            <person name="Sorokin D.Y."/>
            <person name="Abbas B."/>
            <person name="Merkel A.Y."/>
        </authorList>
    </citation>
    <scope>NUCLEOTIDE SEQUENCE [LARGE SCALE GENOMIC DNA]</scope>
    <source>
        <strain evidence="7 8">AB-CW4</strain>
    </source>
</reference>
<dbReference type="InterPro" id="IPR005653">
    <property type="entry name" value="OstA-like_N"/>
</dbReference>
<feature type="chain" id="PRO_5045528019" evidence="5">
    <location>
        <begin position="27"/>
        <end position="170"/>
    </location>
</feature>
<protein>
    <submittedName>
        <fullName evidence="7">Lipopolysaccharide transport periplasmic protein LptA</fullName>
    </submittedName>
</protein>